<dbReference type="Proteomes" id="UP000663935">
    <property type="component" value="Chromosome"/>
</dbReference>
<accession>A0ABX7SSF5</accession>
<evidence type="ECO:0000313" key="2">
    <source>
        <dbReference type="Proteomes" id="UP000663935"/>
    </source>
</evidence>
<dbReference type="RefSeq" id="WP_207970556.1">
    <property type="nucleotide sequence ID" value="NZ_CP071795.1"/>
</dbReference>
<keyword evidence="2" id="KW-1185">Reference proteome</keyword>
<sequence length="198" mass="23037">MRIRTIHILILTILVVSCGEGYEKTNDNKWTWVLHSEAGRHIREIDADNATFEILNYQEYAKDKNNVYWRGVKISNADPETFNVITDNGYSKDENNVYLDNDIVIFANPNTFEVMQWPYSKDDKRIFNGNLPMEVDNIQDFEITKSGGGKSSSTKAFFIEWNEEYKWLDTLNINGIIVGENAEAKTKNERYKGYKKIE</sequence>
<dbReference type="Pfam" id="PF13644">
    <property type="entry name" value="DKNYY"/>
    <property type="match status" value="1"/>
</dbReference>
<protein>
    <submittedName>
        <fullName evidence="1">DKNYY domain-containing protein</fullName>
    </submittedName>
</protein>
<name>A0ABX7SSF5_9FLAO</name>
<proteinExistence type="predicted"/>
<dbReference type="InterPro" id="IPR027375">
    <property type="entry name" value="DKNYY"/>
</dbReference>
<dbReference type="EMBL" id="CP071795">
    <property type="protein sequence ID" value="QTD36368.1"/>
    <property type="molecule type" value="Genomic_DNA"/>
</dbReference>
<dbReference type="PROSITE" id="PS51257">
    <property type="entry name" value="PROKAR_LIPOPROTEIN"/>
    <property type="match status" value="1"/>
</dbReference>
<organism evidence="1 2">
    <name type="scientific">Polaribacter batillariae</name>
    <dbReference type="NCBI Taxonomy" id="2808900"/>
    <lineage>
        <taxon>Bacteria</taxon>
        <taxon>Pseudomonadati</taxon>
        <taxon>Bacteroidota</taxon>
        <taxon>Flavobacteriia</taxon>
        <taxon>Flavobacteriales</taxon>
        <taxon>Flavobacteriaceae</taxon>
    </lineage>
</organism>
<gene>
    <name evidence="1" type="ORF">JL193_09360</name>
</gene>
<reference evidence="1 2" key="1">
    <citation type="submission" date="2021-03" db="EMBL/GenBank/DDBJ databases">
        <title>Complete genome of Polaribacter_sp.G4M1.</title>
        <authorList>
            <person name="Jeong S.W."/>
            <person name="Bae J.W."/>
        </authorList>
    </citation>
    <scope>NUCLEOTIDE SEQUENCE [LARGE SCALE GENOMIC DNA]</scope>
    <source>
        <strain evidence="1 2">G4M1</strain>
    </source>
</reference>
<evidence type="ECO:0000313" key="1">
    <source>
        <dbReference type="EMBL" id="QTD36368.1"/>
    </source>
</evidence>